<dbReference type="Gene3D" id="3.10.50.10">
    <property type="match status" value="1"/>
</dbReference>
<dbReference type="EC" id="3.2.1.14" evidence="2"/>
<keyword evidence="11" id="KW-1185">Reference proteome</keyword>
<dbReference type="Gene3D" id="3.20.20.80">
    <property type="entry name" value="Glycosidases"/>
    <property type="match status" value="1"/>
</dbReference>
<name>A0A2U2PGL8_9SPHI</name>
<dbReference type="GO" id="GO:0008061">
    <property type="term" value="F:chitin binding"/>
    <property type="evidence" value="ECO:0007669"/>
    <property type="project" value="InterPro"/>
</dbReference>
<comment type="catalytic activity">
    <reaction evidence="1">
        <text>Random endo-hydrolysis of N-acetyl-beta-D-glucosaminide (1-&gt;4)-beta-linkages in chitin and chitodextrins.</text>
        <dbReference type="EC" id="3.2.1.14"/>
    </reaction>
</comment>
<evidence type="ECO:0000259" key="9">
    <source>
        <dbReference type="PROSITE" id="PS51910"/>
    </source>
</evidence>
<dbReference type="RefSeq" id="WP_109415788.1">
    <property type="nucleotide sequence ID" value="NZ_QEAS01000008.1"/>
</dbReference>
<dbReference type="EMBL" id="QEAS01000008">
    <property type="protein sequence ID" value="PWG80500.1"/>
    <property type="molecule type" value="Genomic_DNA"/>
</dbReference>
<protein>
    <recommendedName>
        <fullName evidence="2">chitinase</fullName>
        <ecNumber evidence="2">3.2.1.14</ecNumber>
    </recommendedName>
</protein>
<evidence type="ECO:0000256" key="8">
    <source>
        <dbReference type="SAM" id="SignalP"/>
    </source>
</evidence>
<dbReference type="Pfam" id="PF00704">
    <property type="entry name" value="Glyco_hydro_18"/>
    <property type="match status" value="1"/>
</dbReference>
<dbReference type="InterPro" id="IPR050314">
    <property type="entry name" value="Glycosyl_Hydrlase_18"/>
</dbReference>
<feature type="chain" id="PRO_5015570193" description="chitinase" evidence="8">
    <location>
        <begin position="21"/>
        <end position="378"/>
    </location>
</feature>
<dbReference type="GO" id="GO:0006032">
    <property type="term" value="P:chitin catabolic process"/>
    <property type="evidence" value="ECO:0007669"/>
    <property type="project" value="UniProtKB-KW"/>
</dbReference>
<dbReference type="CDD" id="cd06548">
    <property type="entry name" value="GH18_chitinase"/>
    <property type="match status" value="1"/>
</dbReference>
<evidence type="ECO:0000313" key="11">
    <source>
        <dbReference type="Proteomes" id="UP000245647"/>
    </source>
</evidence>
<dbReference type="PROSITE" id="PS51910">
    <property type="entry name" value="GH18_2"/>
    <property type="match status" value="1"/>
</dbReference>
<dbReference type="Proteomes" id="UP000245647">
    <property type="component" value="Unassembled WGS sequence"/>
</dbReference>
<sequence>MKLKNLVLMVAVLFILTASMRSDKPEAGNNDKRKKVIIGYVGGYKGRIDIAGISAGKLTHINYAFVNIKNGRAFLDNEVTDTSNFRSLNRLKEKNRELKILISIGGWSWSENFSDAVLTDSSRVIFAKSAVDIIRKYALDGVDIDWEYPGMSGEEGNIYRPEDKQNYTLMFRSLRSELDLLEKETGKKKLLTTATGGFTSFLEHTEMGKAQQYLDYINLMTYDFYSGSTVGHHTNLYASKAYPAGNNADKAVKAYIAAGVPAAKLVMGIAFYGRTFVLVDSTRILGAKYASQAYGSGYSFIKDSLMTNKAFRMYKDKKAKAPYLYSASAKKFITYDDEWSVKNKCRYVNKSGMGGVMFWEYSSDPKEYLVDEINKELK</sequence>
<keyword evidence="4" id="KW-0119">Carbohydrate metabolism</keyword>
<dbReference type="GO" id="GO:0005975">
    <property type="term" value="P:carbohydrate metabolic process"/>
    <property type="evidence" value="ECO:0007669"/>
    <property type="project" value="InterPro"/>
</dbReference>
<dbReference type="SUPFAM" id="SSF54556">
    <property type="entry name" value="Chitinase insertion domain"/>
    <property type="match status" value="1"/>
</dbReference>
<dbReference type="GO" id="GO:0008843">
    <property type="term" value="F:endochitinase activity"/>
    <property type="evidence" value="ECO:0007669"/>
    <property type="project" value="UniProtKB-EC"/>
</dbReference>
<dbReference type="PANTHER" id="PTHR11177:SF317">
    <property type="entry name" value="CHITINASE 12-RELATED"/>
    <property type="match status" value="1"/>
</dbReference>
<keyword evidence="8" id="KW-0732">Signal</keyword>
<proteinExistence type="inferred from homology"/>
<dbReference type="InterPro" id="IPR017853">
    <property type="entry name" value="GH"/>
</dbReference>
<keyword evidence="3 6" id="KW-0378">Hydrolase</keyword>
<dbReference type="SMART" id="SM00636">
    <property type="entry name" value="Glyco_18"/>
    <property type="match status" value="1"/>
</dbReference>
<dbReference type="AlphaFoldDB" id="A0A2U2PGL8"/>
<reference evidence="10 11" key="1">
    <citation type="submission" date="2018-04" db="EMBL/GenBank/DDBJ databases">
        <title>Pedobacter chongqingensis sp. nov., isolated from a rottenly hemp rope.</title>
        <authorList>
            <person name="Cai Y."/>
        </authorList>
    </citation>
    <scope>NUCLEOTIDE SEQUENCE [LARGE SCALE GENOMIC DNA]</scope>
    <source>
        <strain evidence="10 11">FJ4-8</strain>
    </source>
</reference>
<accession>A0A2U2PGL8</accession>
<evidence type="ECO:0000256" key="6">
    <source>
        <dbReference type="RuleBase" id="RU000489"/>
    </source>
</evidence>
<dbReference type="PROSITE" id="PS01095">
    <property type="entry name" value="GH18_1"/>
    <property type="match status" value="1"/>
</dbReference>
<evidence type="ECO:0000256" key="7">
    <source>
        <dbReference type="RuleBase" id="RU004453"/>
    </source>
</evidence>
<dbReference type="OrthoDB" id="9775889at2"/>
<evidence type="ECO:0000256" key="4">
    <source>
        <dbReference type="ARBA" id="ARBA00023024"/>
    </source>
</evidence>
<dbReference type="PANTHER" id="PTHR11177">
    <property type="entry name" value="CHITINASE"/>
    <property type="match status" value="1"/>
</dbReference>
<evidence type="ECO:0000256" key="3">
    <source>
        <dbReference type="ARBA" id="ARBA00022801"/>
    </source>
</evidence>
<evidence type="ECO:0000313" key="10">
    <source>
        <dbReference type="EMBL" id="PWG80500.1"/>
    </source>
</evidence>
<keyword evidence="4" id="KW-0146">Chitin degradation</keyword>
<gene>
    <name evidence="10" type="ORF">DDR33_10705</name>
</gene>
<comment type="similarity">
    <text evidence="7">Belongs to the glycosyl hydrolase 18 family.</text>
</comment>
<feature type="signal peptide" evidence="8">
    <location>
        <begin position="1"/>
        <end position="20"/>
    </location>
</feature>
<organism evidence="10 11">
    <name type="scientific">Pararcticibacter amylolyticus</name>
    <dbReference type="NCBI Taxonomy" id="2173175"/>
    <lineage>
        <taxon>Bacteria</taxon>
        <taxon>Pseudomonadati</taxon>
        <taxon>Bacteroidota</taxon>
        <taxon>Sphingobacteriia</taxon>
        <taxon>Sphingobacteriales</taxon>
        <taxon>Sphingobacteriaceae</taxon>
        <taxon>Pararcticibacter</taxon>
    </lineage>
</organism>
<feature type="domain" description="GH18" evidence="9">
    <location>
        <begin position="35"/>
        <end position="378"/>
    </location>
</feature>
<keyword evidence="4" id="KW-0624">Polysaccharide degradation</keyword>
<dbReference type="InterPro" id="IPR011583">
    <property type="entry name" value="Chitinase_II/V-like_cat"/>
</dbReference>
<evidence type="ECO:0000256" key="2">
    <source>
        <dbReference type="ARBA" id="ARBA00012729"/>
    </source>
</evidence>
<keyword evidence="5 6" id="KW-0326">Glycosidase</keyword>
<dbReference type="SUPFAM" id="SSF51445">
    <property type="entry name" value="(Trans)glycosidases"/>
    <property type="match status" value="1"/>
</dbReference>
<evidence type="ECO:0000256" key="5">
    <source>
        <dbReference type="ARBA" id="ARBA00023295"/>
    </source>
</evidence>
<dbReference type="InterPro" id="IPR001579">
    <property type="entry name" value="Glyco_hydro_18_chit_AS"/>
</dbReference>
<comment type="caution">
    <text evidence="10">The sequence shown here is derived from an EMBL/GenBank/DDBJ whole genome shotgun (WGS) entry which is preliminary data.</text>
</comment>
<dbReference type="InterPro" id="IPR001223">
    <property type="entry name" value="Glyco_hydro18_cat"/>
</dbReference>
<evidence type="ECO:0000256" key="1">
    <source>
        <dbReference type="ARBA" id="ARBA00000822"/>
    </source>
</evidence>
<dbReference type="InterPro" id="IPR029070">
    <property type="entry name" value="Chitinase_insertion_sf"/>
</dbReference>